<reference evidence="1" key="1">
    <citation type="submission" date="2018-05" db="EMBL/GenBank/DDBJ databases">
        <authorList>
            <person name="Lanie J.A."/>
            <person name="Ng W.-L."/>
            <person name="Kazmierczak K.M."/>
            <person name="Andrzejewski T.M."/>
            <person name="Davidsen T.M."/>
            <person name="Wayne K.J."/>
            <person name="Tettelin H."/>
            <person name="Glass J.I."/>
            <person name="Rusch D."/>
            <person name="Podicherti R."/>
            <person name="Tsui H.-C.T."/>
            <person name="Winkler M.E."/>
        </authorList>
    </citation>
    <scope>NUCLEOTIDE SEQUENCE</scope>
</reference>
<dbReference type="AlphaFoldDB" id="A0A382I1U0"/>
<sequence>MDLVRMQVNQKGNRVSHLNYDDEPLFK</sequence>
<proteinExistence type="predicted"/>
<dbReference type="EMBL" id="UINC01064525">
    <property type="protein sequence ID" value="SVB93279.1"/>
    <property type="molecule type" value="Genomic_DNA"/>
</dbReference>
<name>A0A382I1U0_9ZZZZ</name>
<protein>
    <submittedName>
        <fullName evidence="1">Uncharacterized protein</fullName>
    </submittedName>
</protein>
<gene>
    <name evidence="1" type="ORF">METZ01_LOCUS246133</name>
</gene>
<accession>A0A382I1U0</accession>
<organism evidence="1">
    <name type="scientific">marine metagenome</name>
    <dbReference type="NCBI Taxonomy" id="408172"/>
    <lineage>
        <taxon>unclassified sequences</taxon>
        <taxon>metagenomes</taxon>
        <taxon>ecological metagenomes</taxon>
    </lineage>
</organism>
<evidence type="ECO:0000313" key="1">
    <source>
        <dbReference type="EMBL" id="SVB93279.1"/>
    </source>
</evidence>